<name>A0A7S2R1V0_9STRA</name>
<feature type="region of interest" description="Disordered" evidence="1">
    <location>
        <begin position="299"/>
        <end position="319"/>
    </location>
</feature>
<feature type="domain" description="ABM" evidence="3">
    <location>
        <begin position="214"/>
        <end position="325"/>
    </location>
</feature>
<dbReference type="PANTHER" id="PTHR34474">
    <property type="entry name" value="SIGNAL TRANSDUCTION PROTEIN TRAP"/>
    <property type="match status" value="1"/>
</dbReference>
<dbReference type="PROSITE" id="PS51725">
    <property type="entry name" value="ABM"/>
    <property type="match status" value="2"/>
</dbReference>
<dbReference type="AlphaFoldDB" id="A0A7S2R1V0"/>
<dbReference type="EMBL" id="HBHI01003987">
    <property type="protein sequence ID" value="CAD9658215.1"/>
    <property type="molecule type" value="Transcribed_RNA"/>
</dbReference>
<dbReference type="InterPro" id="IPR050404">
    <property type="entry name" value="Heme-degrading_MO"/>
</dbReference>
<dbReference type="SUPFAM" id="SSF54909">
    <property type="entry name" value="Dimeric alpha+beta barrel"/>
    <property type="match status" value="2"/>
</dbReference>
<dbReference type="InterPro" id="IPR007138">
    <property type="entry name" value="ABM_dom"/>
</dbReference>
<gene>
    <name evidence="4" type="ORF">EANT1437_LOCUS2017</name>
</gene>
<proteinExistence type="predicted"/>
<dbReference type="Gene3D" id="3.30.70.100">
    <property type="match status" value="2"/>
</dbReference>
<protein>
    <recommendedName>
        <fullName evidence="3">ABM domain-containing protein</fullName>
    </recommendedName>
</protein>
<evidence type="ECO:0000313" key="4">
    <source>
        <dbReference type="EMBL" id="CAD9658215.1"/>
    </source>
</evidence>
<accession>A0A7S2R1V0</accession>
<dbReference type="PANTHER" id="PTHR34474:SF2">
    <property type="entry name" value="SIGNAL TRANSDUCTION PROTEIN TRAP"/>
    <property type="match status" value="1"/>
</dbReference>
<evidence type="ECO:0000256" key="1">
    <source>
        <dbReference type="SAM" id="MobiDB-lite"/>
    </source>
</evidence>
<feature type="domain" description="ABM" evidence="3">
    <location>
        <begin position="63"/>
        <end position="168"/>
    </location>
</feature>
<sequence length="338" mass="37997">MCRWLAYFLLSSVWMTDNCVVSFTPSSVSVKSKFSTSELYTETVSSSIKSEDDTSSSLKRDRYVATNRFAVRSGKECKFEQRWAKRKSRLATLDGFKYFHLMRRVDSNDGSYVHGDDDVSILGNYVSFTVWEKKSHFSAWRKGDAFKEAHGGTSIGAFVSTLVNSAIVLKGAPRPAFYDGLMVQSTEPESIPQLVDGWRNLEYPEDSILPEECFVACNQFFVPFENSNAFEQRWANRESALKECSGFVGFSMLRRDIRSNKGHGTVPVDTDIEPTYVSTAIWKDRASFQSWKDGKAFSKSHGAAKQGTSPPSNKPLWSKPPTPVFYEGTLVITTKDGI</sequence>
<evidence type="ECO:0000256" key="2">
    <source>
        <dbReference type="SAM" id="SignalP"/>
    </source>
</evidence>
<dbReference type="InterPro" id="IPR011008">
    <property type="entry name" value="Dimeric_a/b-barrel"/>
</dbReference>
<dbReference type="Pfam" id="PF03992">
    <property type="entry name" value="ABM"/>
    <property type="match status" value="2"/>
</dbReference>
<evidence type="ECO:0000259" key="3">
    <source>
        <dbReference type="PROSITE" id="PS51725"/>
    </source>
</evidence>
<reference evidence="4" key="1">
    <citation type="submission" date="2021-01" db="EMBL/GenBank/DDBJ databases">
        <authorList>
            <person name="Corre E."/>
            <person name="Pelletier E."/>
            <person name="Niang G."/>
            <person name="Scheremetjew M."/>
            <person name="Finn R."/>
            <person name="Kale V."/>
            <person name="Holt S."/>
            <person name="Cochrane G."/>
            <person name="Meng A."/>
            <person name="Brown T."/>
            <person name="Cohen L."/>
        </authorList>
    </citation>
    <scope>NUCLEOTIDE SEQUENCE</scope>
    <source>
        <strain evidence="4">CCMP1452</strain>
    </source>
</reference>
<organism evidence="4">
    <name type="scientific">Eucampia antarctica</name>
    <dbReference type="NCBI Taxonomy" id="49252"/>
    <lineage>
        <taxon>Eukaryota</taxon>
        <taxon>Sar</taxon>
        <taxon>Stramenopiles</taxon>
        <taxon>Ochrophyta</taxon>
        <taxon>Bacillariophyta</taxon>
        <taxon>Mediophyceae</taxon>
        <taxon>Biddulphiophycidae</taxon>
        <taxon>Hemiaulales</taxon>
        <taxon>Hemiaulaceae</taxon>
        <taxon>Eucampia</taxon>
    </lineage>
</organism>
<feature type="chain" id="PRO_5031057873" description="ABM domain-containing protein" evidence="2">
    <location>
        <begin position="20"/>
        <end position="338"/>
    </location>
</feature>
<keyword evidence="2" id="KW-0732">Signal</keyword>
<feature type="signal peptide" evidence="2">
    <location>
        <begin position="1"/>
        <end position="19"/>
    </location>
</feature>